<evidence type="ECO:0000256" key="1">
    <source>
        <dbReference type="SAM" id="Phobius"/>
    </source>
</evidence>
<dbReference type="EMBL" id="MGFH01000157">
    <property type="protein sequence ID" value="OGM03707.1"/>
    <property type="molecule type" value="Genomic_DNA"/>
</dbReference>
<gene>
    <name evidence="2" type="ORF">A2008_08620</name>
</gene>
<proteinExistence type="predicted"/>
<sequence>MAFNFNSYARNKKGISRLTFVLFMLVITGAVLGILAFVMKHSKNIELADLTSFERLKRLFAGRKPVISAEEAAKIKSIVSGGESGGLVVEPGSVNAAARSAGRPGAPTWQGVKGDEIILRNGDVITGEIISEKLSLKTEHGFIGFRFTDIVAAYSVYDTQKPYDKVISKNGDKVSGVIADAHVELKTAAGDVIKIAVPAIKIINKNIGSK</sequence>
<dbReference type="Proteomes" id="UP000178735">
    <property type="component" value="Unassembled WGS sequence"/>
</dbReference>
<dbReference type="AlphaFoldDB" id="A0A1F7WMC9"/>
<keyword evidence="1" id="KW-1133">Transmembrane helix</keyword>
<dbReference type="STRING" id="1817813.A2008_08620"/>
<organism evidence="2 3">
    <name type="scientific">Candidatus Wallbacteria bacterium GWC2_49_35</name>
    <dbReference type="NCBI Taxonomy" id="1817813"/>
    <lineage>
        <taxon>Bacteria</taxon>
        <taxon>Candidatus Walliibacteriota</taxon>
    </lineage>
</organism>
<keyword evidence="1" id="KW-0472">Membrane</keyword>
<evidence type="ECO:0000313" key="2">
    <source>
        <dbReference type="EMBL" id="OGM03707.1"/>
    </source>
</evidence>
<reference evidence="2 3" key="1">
    <citation type="journal article" date="2016" name="Nat. Commun.">
        <title>Thousands of microbial genomes shed light on interconnected biogeochemical processes in an aquifer system.</title>
        <authorList>
            <person name="Anantharaman K."/>
            <person name="Brown C.T."/>
            <person name="Hug L.A."/>
            <person name="Sharon I."/>
            <person name="Castelle C.J."/>
            <person name="Probst A.J."/>
            <person name="Thomas B.C."/>
            <person name="Singh A."/>
            <person name="Wilkins M.J."/>
            <person name="Karaoz U."/>
            <person name="Brodie E.L."/>
            <person name="Williams K.H."/>
            <person name="Hubbard S.S."/>
            <person name="Banfield J.F."/>
        </authorList>
    </citation>
    <scope>NUCLEOTIDE SEQUENCE [LARGE SCALE GENOMIC DNA]</scope>
</reference>
<name>A0A1F7WMC9_9BACT</name>
<evidence type="ECO:0000313" key="3">
    <source>
        <dbReference type="Proteomes" id="UP000178735"/>
    </source>
</evidence>
<comment type="caution">
    <text evidence="2">The sequence shown here is derived from an EMBL/GenBank/DDBJ whole genome shotgun (WGS) entry which is preliminary data.</text>
</comment>
<keyword evidence="1" id="KW-0812">Transmembrane</keyword>
<feature type="transmembrane region" description="Helical" evidence="1">
    <location>
        <begin position="20"/>
        <end position="39"/>
    </location>
</feature>
<accession>A0A1F7WMC9</accession>
<protein>
    <submittedName>
        <fullName evidence="2">Uncharacterized protein</fullName>
    </submittedName>
</protein>